<evidence type="ECO:0000256" key="1">
    <source>
        <dbReference type="ARBA" id="ARBA00001936"/>
    </source>
</evidence>
<dbReference type="Pfam" id="PF00149">
    <property type="entry name" value="Metallophos"/>
    <property type="match status" value="1"/>
</dbReference>
<evidence type="ECO:0000256" key="6">
    <source>
        <dbReference type="ARBA" id="ARBA00047761"/>
    </source>
</evidence>
<keyword evidence="4" id="KW-0904">Protein phosphatase</keyword>
<dbReference type="InterPro" id="IPR029052">
    <property type="entry name" value="Metallo-depent_PP-like"/>
</dbReference>
<dbReference type="Proteomes" id="UP001230188">
    <property type="component" value="Unassembled WGS sequence"/>
</dbReference>
<comment type="catalytic activity">
    <reaction evidence="6">
        <text>O-phospho-L-seryl-[protein] + H2O = L-seryl-[protein] + phosphate</text>
        <dbReference type="Rhea" id="RHEA:20629"/>
        <dbReference type="Rhea" id="RHEA-COMP:9863"/>
        <dbReference type="Rhea" id="RHEA-COMP:11604"/>
        <dbReference type="ChEBI" id="CHEBI:15377"/>
        <dbReference type="ChEBI" id="CHEBI:29999"/>
        <dbReference type="ChEBI" id="CHEBI:43474"/>
        <dbReference type="ChEBI" id="CHEBI:83421"/>
        <dbReference type="EC" id="3.1.3.16"/>
    </reaction>
</comment>
<dbReference type="Gene3D" id="3.60.21.10">
    <property type="match status" value="2"/>
</dbReference>
<comment type="caution">
    <text evidence="10">The sequence shown here is derived from an EMBL/GenBank/DDBJ whole genome shotgun (WGS) entry which is preliminary data.</text>
</comment>
<keyword evidence="11" id="KW-1185">Reference proteome</keyword>
<dbReference type="EC" id="3.1.3.16" evidence="8"/>
<dbReference type="AlphaFoldDB" id="A0AAD7U8U4"/>
<dbReference type="PANTHER" id="PTHR11668">
    <property type="entry name" value="SERINE/THREONINE PROTEIN PHOSPHATASE"/>
    <property type="match status" value="1"/>
</dbReference>
<dbReference type="SUPFAM" id="SSF56300">
    <property type="entry name" value="Metallo-dependent phosphatases"/>
    <property type="match status" value="1"/>
</dbReference>
<gene>
    <name evidence="10" type="ORF">CTAYLR_008885</name>
</gene>
<evidence type="ECO:0000313" key="11">
    <source>
        <dbReference type="Proteomes" id="UP001230188"/>
    </source>
</evidence>
<dbReference type="InterPro" id="IPR006186">
    <property type="entry name" value="Ser/Thr-sp_prot-phosphatase"/>
</dbReference>
<evidence type="ECO:0000256" key="5">
    <source>
        <dbReference type="ARBA" id="ARBA00023211"/>
    </source>
</evidence>
<feature type="domain" description="Serine/threonine specific protein phosphatases" evidence="9">
    <location>
        <begin position="119"/>
        <end position="124"/>
    </location>
</feature>
<comment type="similarity">
    <text evidence="8">Belongs to the PPP phosphatase family.</text>
</comment>
<keyword evidence="2" id="KW-0479">Metal-binding</keyword>
<keyword evidence="5" id="KW-0464">Manganese</keyword>
<dbReference type="Pfam" id="PF16891">
    <property type="entry name" value="STPPase_N"/>
    <property type="match status" value="1"/>
</dbReference>
<comment type="catalytic activity">
    <reaction evidence="7 8">
        <text>O-phospho-L-threonyl-[protein] + H2O = L-threonyl-[protein] + phosphate</text>
        <dbReference type="Rhea" id="RHEA:47004"/>
        <dbReference type="Rhea" id="RHEA-COMP:11060"/>
        <dbReference type="Rhea" id="RHEA-COMP:11605"/>
        <dbReference type="ChEBI" id="CHEBI:15377"/>
        <dbReference type="ChEBI" id="CHEBI:30013"/>
        <dbReference type="ChEBI" id="CHEBI:43474"/>
        <dbReference type="ChEBI" id="CHEBI:61977"/>
        <dbReference type="EC" id="3.1.3.16"/>
    </reaction>
</comment>
<dbReference type="SMART" id="SM00156">
    <property type="entry name" value="PP2Ac"/>
    <property type="match status" value="1"/>
</dbReference>
<organism evidence="10 11">
    <name type="scientific">Chrysophaeum taylorii</name>
    <dbReference type="NCBI Taxonomy" id="2483200"/>
    <lineage>
        <taxon>Eukaryota</taxon>
        <taxon>Sar</taxon>
        <taxon>Stramenopiles</taxon>
        <taxon>Ochrophyta</taxon>
        <taxon>Pelagophyceae</taxon>
        <taxon>Pelagomonadales</taxon>
        <taxon>Pelagomonadaceae</taxon>
        <taxon>Chrysophaeum</taxon>
    </lineage>
</organism>
<dbReference type="GO" id="GO:0005634">
    <property type="term" value="C:nucleus"/>
    <property type="evidence" value="ECO:0007669"/>
    <property type="project" value="TreeGrafter"/>
</dbReference>
<dbReference type="InterPro" id="IPR050341">
    <property type="entry name" value="PP1_catalytic_subunit"/>
</dbReference>
<dbReference type="GO" id="GO:0046872">
    <property type="term" value="F:metal ion binding"/>
    <property type="evidence" value="ECO:0007669"/>
    <property type="project" value="UniProtKB-KW"/>
</dbReference>
<dbReference type="GO" id="GO:0004722">
    <property type="term" value="F:protein serine/threonine phosphatase activity"/>
    <property type="evidence" value="ECO:0007669"/>
    <property type="project" value="UniProtKB-EC"/>
</dbReference>
<evidence type="ECO:0000256" key="8">
    <source>
        <dbReference type="RuleBase" id="RU004273"/>
    </source>
</evidence>
<evidence type="ECO:0000256" key="7">
    <source>
        <dbReference type="ARBA" id="ARBA00048336"/>
    </source>
</evidence>
<name>A0AAD7U8U4_9STRA</name>
<dbReference type="PROSITE" id="PS00125">
    <property type="entry name" value="SER_THR_PHOSPHATASE"/>
    <property type="match status" value="1"/>
</dbReference>
<evidence type="ECO:0000313" key="10">
    <source>
        <dbReference type="EMBL" id="KAJ8599108.1"/>
    </source>
</evidence>
<evidence type="ECO:0000256" key="2">
    <source>
        <dbReference type="ARBA" id="ARBA00022723"/>
    </source>
</evidence>
<reference evidence="10" key="1">
    <citation type="submission" date="2023-01" db="EMBL/GenBank/DDBJ databases">
        <title>Metagenome sequencing of chrysophaentin producing Chrysophaeum taylorii.</title>
        <authorList>
            <person name="Davison J."/>
            <person name="Bewley C."/>
        </authorList>
    </citation>
    <scope>NUCLEOTIDE SEQUENCE</scope>
    <source>
        <strain evidence="10">NIES-1699</strain>
    </source>
</reference>
<dbReference type="EMBL" id="JAQMWT010000588">
    <property type="protein sequence ID" value="KAJ8599108.1"/>
    <property type="molecule type" value="Genomic_DNA"/>
</dbReference>
<accession>A0AAD7U8U4</accession>
<keyword evidence="3 8" id="KW-0378">Hydrolase</keyword>
<evidence type="ECO:0000259" key="9">
    <source>
        <dbReference type="PROSITE" id="PS00125"/>
    </source>
</evidence>
<dbReference type="GO" id="GO:0005737">
    <property type="term" value="C:cytoplasm"/>
    <property type="evidence" value="ECO:0007669"/>
    <property type="project" value="TreeGrafter"/>
</dbReference>
<evidence type="ECO:0000256" key="3">
    <source>
        <dbReference type="ARBA" id="ARBA00022801"/>
    </source>
</evidence>
<dbReference type="PANTHER" id="PTHR11668:SF300">
    <property type="entry name" value="SERINE_THREONINE-PROTEIN PHOSPHATASE"/>
    <property type="match status" value="1"/>
</dbReference>
<dbReference type="InterPro" id="IPR031675">
    <property type="entry name" value="STPPase_N"/>
</dbReference>
<comment type="cofactor">
    <cofactor evidence="1">
        <name>Mn(2+)</name>
        <dbReference type="ChEBI" id="CHEBI:29035"/>
    </cofactor>
</comment>
<evidence type="ECO:0000256" key="4">
    <source>
        <dbReference type="ARBA" id="ARBA00022912"/>
    </source>
</evidence>
<dbReference type="InterPro" id="IPR004843">
    <property type="entry name" value="Calcineurin-like_PHP"/>
</dbReference>
<sequence length="259" mass="29686">MEDEDRVAACISALLSARSKKSGTEVHLPEDDIIFVCRKARQIFLDQPMLVEVCAPINICGDTHGQFHDLLRLFEMGGFPPVANYLFLGDYVDRARQSIETITLLLCYKIMYPLTFFLLRGNHECSALNRIYGFFDECKRRYSVKLWRIFGDCFNCMPIAAIVAEKIICMHGGLSPDLEQLCQITQIERPTEIPEDGDRRLVTVFSAPNYCGEFNNAAGMMCVREDLVCSFKLLRPMTHKRTVFANDRHFKMNCTDLEE</sequence>
<proteinExistence type="inferred from homology"/>
<protein>
    <recommendedName>
        <fullName evidence="8">Serine/threonine-protein phosphatase</fullName>
        <ecNumber evidence="8">3.1.3.16</ecNumber>
    </recommendedName>
</protein>
<dbReference type="PRINTS" id="PR00114">
    <property type="entry name" value="STPHPHTASE"/>
</dbReference>